<feature type="transmembrane region" description="Helical" evidence="10">
    <location>
        <begin position="175"/>
        <end position="193"/>
    </location>
</feature>
<dbReference type="EMBL" id="UFQS01000042">
    <property type="protein sequence ID" value="SSW98323.1"/>
    <property type="molecule type" value="Genomic_DNA"/>
</dbReference>
<accession>A0A336K6E5</accession>
<dbReference type="AlphaFoldDB" id="A0A336K6E5"/>
<dbReference type="GO" id="GO:0005886">
    <property type="term" value="C:plasma membrane"/>
    <property type="evidence" value="ECO:0007669"/>
    <property type="project" value="UniProtKB-SubCell"/>
</dbReference>
<feature type="transmembrane region" description="Helical" evidence="10">
    <location>
        <begin position="280"/>
        <end position="298"/>
    </location>
</feature>
<evidence type="ECO:0000313" key="11">
    <source>
        <dbReference type="EMBL" id="SSW98323.1"/>
    </source>
</evidence>
<keyword evidence="4 10" id="KW-0812">Transmembrane</keyword>
<dbReference type="PANTHER" id="PTHR21137">
    <property type="entry name" value="ODORANT RECEPTOR"/>
    <property type="match status" value="1"/>
</dbReference>
<evidence type="ECO:0000256" key="7">
    <source>
        <dbReference type="ARBA" id="ARBA00023136"/>
    </source>
</evidence>
<feature type="transmembrane region" description="Helical" evidence="10">
    <location>
        <begin position="77"/>
        <end position="93"/>
    </location>
</feature>
<feature type="transmembrane region" description="Helical" evidence="10">
    <location>
        <begin position="43"/>
        <end position="65"/>
    </location>
</feature>
<dbReference type="Pfam" id="PF02949">
    <property type="entry name" value="7tm_6"/>
    <property type="match status" value="1"/>
</dbReference>
<name>A0A336K6E5_CULSO</name>
<comment type="similarity">
    <text evidence="10">Belongs to the insect chemoreceptor superfamily. Heteromeric odorant receptor channel (TC 1.A.69) family.</text>
</comment>
<keyword evidence="8 10" id="KW-0675">Receptor</keyword>
<gene>
    <name evidence="11" type="primary">CSON010511</name>
</gene>
<reference evidence="11" key="1">
    <citation type="submission" date="2018-04" db="EMBL/GenBank/DDBJ databases">
        <authorList>
            <person name="Go L.Y."/>
            <person name="Mitchell J.A."/>
        </authorList>
    </citation>
    <scope>NUCLEOTIDE SEQUENCE</scope>
    <source>
        <tissue evidence="11">Whole organism</tissue>
    </source>
</reference>
<sequence length="397" mass="46606">MKLFKFNPRKPVESFAAHFKVLTICGLWPPVNASPTVTRLYNIYSWCNLTFWLYFFVYTQFMYFFEIRDLTDLANSLYFFLIQIVLIPKLYYLKKNGNRIRTCIEKLKSELFISENESEDELVDAAIFRTVLFHRMEISMCYSCIIVWSITVFIPGSGKMQLIPAKFPFDTSHGYAFALTFIYQFIAVSFSAFTHMTMDTLATGLFFHAASQVNRLGNKLTNRNNYQELMKCIKHHKAIIAYTSELEDVFKESLFAQLMSTLVILCMTEFLLMNFQKGNSLMFLNVFSYFLIVTFQIWQLCYTGNEVFYATLVEKAYFSNFLVFDIKTSKTLVTFMERLKRDIDVTCGFIFKVTLNINTFLAIMRASYSYFAVLQSVDDRFLLFLSFYDIAYIFPNH</sequence>
<dbReference type="InterPro" id="IPR004117">
    <property type="entry name" value="7tm6_olfct_rcpt"/>
</dbReference>
<dbReference type="VEuPathDB" id="VectorBase:CSON010511"/>
<keyword evidence="5 10" id="KW-0552">Olfaction</keyword>
<dbReference type="GO" id="GO:0007165">
    <property type="term" value="P:signal transduction"/>
    <property type="evidence" value="ECO:0007669"/>
    <property type="project" value="UniProtKB-KW"/>
</dbReference>
<keyword evidence="2" id="KW-1003">Cell membrane</keyword>
<keyword evidence="6 10" id="KW-1133">Transmembrane helix</keyword>
<dbReference type="EMBL" id="UFQT01000042">
    <property type="protein sequence ID" value="SSX18709.1"/>
    <property type="molecule type" value="Genomic_DNA"/>
</dbReference>
<evidence type="ECO:0000256" key="8">
    <source>
        <dbReference type="ARBA" id="ARBA00023170"/>
    </source>
</evidence>
<comment type="subcellular location">
    <subcellularLocation>
        <location evidence="1 10">Cell membrane</location>
        <topology evidence="1 10">Multi-pass membrane protein</topology>
    </subcellularLocation>
</comment>
<evidence type="ECO:0000256" key="5">
    <source>
        <dbReference type="ARBA" id="ARBA00022725"/>
    </source>
</evidence>
<evidence type="ECO:0000256" key="3">
    <source>
        <dbReference type="ARBA" id="ARBA00022606"/>
    </source>
</evidence>
<evidence type="ECO:0000256" key="10">
    <source>
        <dbReference type="RuleBase" id="RU351113"/>
    </source>
</evidence>
<keyword evidence="9 10" id="KW-0807">Transducer</keyword>
<dbReference type="OMA" id="MIMFGCA"/>
<dbReference type="GO" id="GO:0005549">
    <property type="term" value="F:odorant binding"/>
    <property type="evidence" value="ECO:0007669"/>
    <property type="project" value="InterPro"/>
</dbReference>
<dbReference type="PANTHER" id="PTHR21137:SF35">
    <property type="entry name" value="ODORANT RECEPTOR 19A-RELATED"/>
    <property type="match status" value="1"/>
</dbReference>
<evidence type="ECO:0000256" key="9">
    <source>
        <dbReference type="ARBA" id="ARBA00023224"/>
    </source>
</evidence>
<evidence type="ECO:0000256" key="2">
    <source>
        <dbReference type="ARBA" id="ARBA00022475"/>
    </source>
</evidence>
<feature type="transmembrane region" description="Helical" evidence="10">
    <location>
        <begin position="132"/>
        <end position="154"/>
    </location>
</feature>
<protein>
    <recommendedName>
        <fullName evidence="10">Odorant receptor</fullName>
    </recommendedName>
</protein>
<proteinExistence type="inferred from homology"/>
<reference evidence="12" key="2">
    <citation type="submission" date="2018-07" db="EMBL/GenBank/DDBJ databases">
        <authorList>
            <person name="Quirk P.G."/>
            <person name="Krulwich T.A."/>
        </authorList>
    </citation>
    <scope>NUCLEOTIDE SEQUENCE</scope>
</reference>
<comment type="caution">
    <text evidence="10">Lacks conserved residue(s) required for the propagation of feature annotation.</text>
</comment>
<evidence type="ECO:0000313" key="12">
    <source>
        <dbReference type="EMBL" id="SSX18709.1"/>
    </source>
</evidence>
<keyword evidence="3 10" id="KW-0716">Sensory transduction</keyword>
<dbReference type="GO" id="GO:0004984">
    <property type="term" value="F:olfactory receptor activity"/>
    <property type="evidence" value="ECO:0007669"/>
    <property type="project" value="InterPro"/>
</dbReference>
<keyword evidence="7 10" id="KW-0472">Membrane</keyword>
<organism evidence="11">
    <name type="scientific">Culicoides sonorensis</name>
    <name type="common">Biting midge</name>
    <dbReference type="NCBI Taxonomy" id="179676"/>
    <lineage>
        <taxon>Eukaryota</taxon>
        <taxon>Metazoa</taxon>
        <taxon>Ecdysozoa</taxon>
        <taxon>Arthropoda</taxon>
        <taxon>Hexapoda</taxon>
        <taxon>Insecta</taxon>
        <taxon>Pterygota</taxon>
        <taxon>Neoptera</taxon>
        <taxon>Endopterygota</taxon>
        <taxon>Diptera</taxon>
        <taxon>Nematocera</taxon>
        <taxon>Chironomoidea</taxon>
        <taxon>Ceratopogonidae</taxon>
        <taxon>Ceratopogoninae</taxon>
        <taxon>Culicoides</taxon>
        <taxon>Monoculicoides</taxon>
    </lineage>
</organism>
<evidence type="ECO:0000256" key="6">
    <source>
        <dbReference type="ARBA" id="ARBA00022989"/>
    </source>
</evidence>
<evidence type="ECO:0000256" key="1">
    <source>
        <dbReference type="ARBA" id="ARBA00004651"/>
    </source>
</evidence>
<evidence type="ECO:0000256" key="4">
    <source>
        <dbReference type="ARBA" id="ARBA00022692"/>
    </source>
</evidence>